<dbReference type="InterPro" id="IPR017900">
    <property type="entry name" value="4Fe4S_Fe_S_CS"/>
</dbReference>
<evidence type="ECO:0000256" key="1">
    <source>
        <dbReference type="ARBA" id="ARBA00001974"/>
    </source>
</evidence>
<evidence type="ECO:0000313" key="10">
    <source>
        <dbReference type="Proteomes" id="UP001301442"/>
    </source>
</evidence>
<evidence type="ECO:0000256" key="5">
    <source>
        <dbReference type="ARBA" id="ARBA00023002"/>
    </source>
</evidence>
<name>A0ABZ0GRU4_9GAMM</name>
<evidence type="ECO:0000256" key="4">
    <source>
        <dbReference type="ARBA" id="ARBA00022827"/>
    </source>
</evidence>
<dbReference type="Gene3D" id="1.10.1060.10">
    <property type="entry name" value="Alpha-helical ferredoxin"/>
    <property type="match status" value="1"/>
</dbReference>
<feature type="domain" description="4Fe-4S ferredoxin-type" evidence="8">
    <location>
        <begin position="102"/>
        <end position="133"/>
    </location>
</feature>
<sequence length="214" mass="23938">MPIGCVSLHFVFTQDFSSQEEVQRYADFMNDVCQLVAVDFQGSLKAEHGTGRNMAPFIEMELGKQGFVLMQKIKAVFDPNNILNPGVIINDDKQAHIKSLKVLPAADALIDKCIECGFCEPVCPSNGLSFTPRQRITSYREIQRLRQTNENPELLNELETEFNYLGVDTCAATGLCAERCPVGINTGDLVRKLRSESNAKYQIFCFTGNELFRG</sequence>
<proteinExistence type="predicted"/>
<keyword evidence="10" id="KW-1185">Reference proteome</keyword>
<evidence type="ECO:0000256" key="3">
    <source>
        <dbReference type="ARBA" id="ARBA00022723"/>
    </source>
</evidence>
<dbReference type="Pfam" id="PF13183">
    <property type="entry name" value="Fer4_8"/>
    <property type="match status" value="1"/>
</dbReference>
<protein>
    <submittedName>
        <fullName evidence="9">FAD-linked oxidase C-terminal domain-containing protein</fullName>
    </submittedName>
</protein>
<evidence type="ECO:0000313" key="9">
    <source>
        <dbReference type="EMBL" id="WOH38152.1"/>
    </source>
</evidence>
<accession>A0ABZ0GRU4</accession>
<keyword evidence="5" id="KW-0560">Oxidoreductase</keyword>
<dbReference type="InterPro" id="IPR016171">
    <property type="entry name" value="Vanillyl_alc_oxidase_C-sub2"/>
</dbReference>
<keyword evidence="6" id="KW-0408">Iron</keyword>
<dbReference type="InterPro" id="IPR017896">
    <property type="entry name" value="4Fe4S_Fe-S-bd"/>
</dbReference>
<dbReference type="InterPro" id="IPR009051">
    <property type="entry name" value="Helical_ferredxn"/>
</dbReference>
<gene>
    <name evidence="9" type="ORF">RI844_02645</name>
</gene>
<dbReference type="Pfam" id="PF02913">
    <property type="entry name" value="FAD-oxidase_C"/>
    <property type="match status" value="1"/>
</dbReference>
<organism evidence="9 10">
    <name type="scientific">Thalassotalea fonticola</name>
    <dbReference type="NCBI Taxonomy" id="3065649"/>
    <lineage>
        <taxon>Bacteria</taxon>
        <taxon>Pseudomonadati</taxon>
        <taxon>Pseudomonadota</taxon>
        <taxon>Gammaproteobacteria</taxon>
        <taxon>Alteromonadales</taxon>
        <taxon>Colwelliaceae</taxon>
        <taxon>Thalassotalea</taxon>
    </lineage>
</organism>
<dbReference type="PROSITE" id="PS51379">
    <property type="entry name" value="4FE4S_FER_2"/>
    <property type="match status" value="1"/>
</dbReference>
<evidence type="ECO:0000256" key="7">
    <source>
        <dbReference type="ARBA" id="ARBA00023014"/>
    </source>
</evidence>
<evidence type="ECO:0000259" key="8">
    <source>
        <dbReference type="PROSITE" id="PS51379"/>
    </source>
</evidence>
<dbReference type="RefSeq" id="WP_348396925.1">
    <property type="nucleotide sequence ID" value="NZ_CP136600.1"/>
</dbReference>
<evidence type="ECO:0000256" key="6">
    <source>
        <dbReference type="ARBA" id="ARBA00023004"/>
    </source>
</evidence>
<dbReference type="EMBL" id="CP136600">
    <property type="protein sequence ID" value="WOH38152.1"/>
    <property type="molecule type" value="Genomic_DNA"/>
</dbReference>
<evidence type="ECO:0000256" key="2">
    <source>
        <dbReference type="ARBA" id="ARBA00022630"/>
    </source>
</evidence>
<dbReference type="Proteomes" id="UP001301442">
    <property type="component" value="Chromosome"/>
</dbReference>
<comment type="cofactor">
    <cofactor evidence="1">
        <name>FAD</name>
        <dbReference type="ChEBI" id="CHEBI:57692"/>
    </cofactor>
</comment>
<keyword evidence="4" id="KW-0274">FAD</keyword>
<dbReference type="InterPro" id="IPR004113">
    <property type="entry name" value="FAD-bd_oxidored_4_C"/>
</dbReference>
<dbReference type="SUPFAM" id="SSF55103">
    <property type="entry name" value="FAD-linked oxidases, C-terminal domain"/>
    <property type="match status" value="1"/>
</dbReference>
<keyword evidence="7" id="KW-0411">Iron-sulfur</keyword>
<dbReference type="InterPro" id="IPR016164">
    <property type="entry name" value="FAD-linked_Oxase-like_C"/>
</dbReference>
<dbReference type="PANTHER" id="PTHR11748">
    <property type="entry name" value="D-LACTATE DEHYDROGENASE"/>
    <property type="match status" value="1"/>
</dbReference>
<dbReference type="SUPFAM" id="SSF46548">
    <property type="entry name" value="alpha-helical ferredoxin"/>
    <property type="match status" value="1"/>
</dbReference>
<keyword evidence="2" id="KW-0285">Flavoprotein</keyword>
<dbReference type="PANTHER" id="PTHR11748:SF111">
    <property type="entry name" value="D-LACTATE DEHYDROGENASE, MITOCHONDRIAL-RELATED"/>
    <property type="match status" value="1"/>
</dbReference>
<dbReference type="PROSITE" id="PS00198">
    <property type="entry name" value="4FE4S_FER_1"/>
    <property type="match status" value="1"/>
</dbReference>
<reference evidence="9 10" key="1">
    <citation type="submission" date="2023-09" db="EMBL/GenBank/DDBJ databases">
        <authorList>
            <person name="Qi X."/>
        </authorList>
    </citation>
    <scope>NUCLEOTIDE SEQUENCE [LARGE SCALE GENOMIC DNA]</scope>
    <source>
        <strain evidence="9 10">S1-1</strain>
    </source>
</reference>
<dbReference type="Gene3D" id="1.10.45.10">
    <property type="entry name" value="Vanillyl-alcohol Oxidase, Chain A, domain 4"/>
    <property type="match status" value="1"/>
</dbReference>
<keyword evidence="3" id="KW-0479">Metal-binding</keyword>